<dbReference type="InterPro" id="IPR038491">
    <property type="entry name" value="Velvet_dom_sf"/>
</dbReference>
<comment type="subcellular location">
    <subcellularLocation>
        <location evidence="1">Nucleus</location>
    </subcellularLocation>
</comment>
<comment type="caution">
    <text evidence="8">The sequence shown here is derived from an EMBL/GenBank/DDBJ whole genome shotgun (WGS) entry which is preliminary data.</text>
</comment>
<keyword evidence="5" id="KW-0539">Nucleus</keyword>
<feature type="compositionally biased region" description="Acidic residues" evidence="6">
    <location>
        <begin position="173"/>
        <end position="205"/>
    </location>
</feature>
<feature type="compositionally biased region" description="Basic and acidic residues" evidence="6">
    <location>
        <begin position="268"/>
        <end position="284"/>
    </location>
</feature>
<dbReference type="EMBL" id="JAAAID010001502">
    <property type="protein sequence ID" value="KAG0009770.1"/>
    <property type="molecule type" value="Genomic_DNA"/>
</dbReference>
<dbReference type="PANTHER" id="PTHR33572">
    <property type="entry name" value="SPORE DEVELOPMENT REGULATOR VOSA"/>
    <property type="match status" value="1"/>
</dbReference>
<evidence type="ECO:0000256" key="5">
    <source>
        <dbReference type="ARBA" id="ARBA00023242"/>
    </source>
</evidence>
<organism evidence="8 9">
    <name type="scientific">Entomortierella chlamydospora</name>
    <dbReference type="NCBI Taxonomy" id="101097"/>
    <lineage>
        <taxon>Eukaryota</taxon>
        <taxon>Fungi</taxon>
        <taxon>Fungi incertae sedis</taxon>
        <taxon>Mucoromycota</taxon>
        <taxon>Mortierellomycotina</taxon>
        <taxon>Mortierellomycetes</taxon>
        <taxon>Mortierellales</taxon>
        <taxon>Mortierellaceae</taxon>
        <taxon>Entomortierella</taxon>
    </lineage>
</organism>
<evidence type="ECO:0000256" key="1">
    <source>
        <dbReference type="ARBA" id="ARBA00004123"/>
    </source>
</evidence>
<evidence type="ECO:0000313" key="9">
    <source>
        <dbReference type="Proteomes" id="UP000703661"/>
    </source>
</evidence>
<dbReference type="InterPro" id="IPR037525">
    <property type="entry name" value="Velvet_dom"/>
</dbReference>
<keyword evidence="9" id="KW-1185">Reference proteome</keyword>
<reference evidence="8" key="1">
    <citation type="journal article" date="2020" name="Fungal Divers.">
        <title>Resolving the Mortierellaceae phylogeny through synthesis of multi-gene phylogenetics and phylogenomics.</title>
        <authorList>
            <person name="Vandepol N."/>
            <person name="Liber J."/>
            <person name="Desiro A."/>
            <person name="Na H."/>
            <person name="Kennedy M."/>
            <person name="Barry K."/>
            <person name="Grigoriev I.V."/>
            <person name="Miller A.N."/>
            <person name="O'Donnell K."/>
            <person name="Stajich J.E."/>
            <person name="Bonito G."/>
        </authorList>
    </citation>
    <scope>NUCLEOTIDE SEQUENCE</scope>
    <source>
        <strain evidence="8">NRRL 2769</strain>
    </source>
</reference>
<feature type="domain" description="Velvet" evidence="7">
    <location>
        <begin position="57"/>
        <end position="442"/>
    </location>
</feature>
<gene>
    <name evidence="8" type="ORF">BGZ80_002085</name>
</gene>
<keyword evidence="4" id="KW-0804">Transcription</keyword>
<evidence type="ECO:0000256" key="2">
    <source>
        <dbReference type="ARBA" id="ARBA00022969"/>
    </source>
</evidence>
<keyword evidence="2" id="KW-0749">Sporulation</keyword>
<feature type="compositionally biased region" description="Basic and acidic residues" evidence="6">
    <location>
        <begin position="8"/>
        <end position="18"/>
    </location>
</feature>
<dbReference type="PROSITE" id="PS51821">
    <property type="entry name" value="VELVET"/>
    <property type="match status" value="1"/>
</dbReference>
<evidence type="ECO:0000256" key="6">
    <source>
        <dbReference type="SAM" id="MobiDB-lite"/>
    </source>
</evidence>
<feature type="compositionally biased region" description="Basic residues" evidence="6">
    <location>
        <begin position="114"/>
        <end position="136"/>
    </location>
</feature>
<protein>
    <recommendedName>
        <fullName evidence="7">Velvet domain-containing protein</fullName>
    </recommendedName>
</protein>
<proteinExistence type="predicted"/>
<dbReference type="InterPro" id="IPR021740">
    <property type="entry name" value="Velvet"/>
</dbReference>
<dbReference type="AlphaFoldDB" id="A0A9P6MQA4"/>
<evidence type="ECO:0000259" key="7">
    <source>
        <dbReference type="PROSITE" id="PS51821"/>
    </source>
</evidence>
<sequence>MPSQAQRETPRHAEEQRVSHNHSSTSSSQVVIKPDITPKREEKQNHQPLRQRPQQEEPPISKARIKIVQQPLHARMCGFGEKDRRPIDPPPIIQLFLDDDPTYNLPRTPPKPIKPIKPRKKKGKKKGGKPGRKPGKKAQEAAAAAAAAEAEATAAAEAKKQEEEETKKKEERDEGMESDDEQENDDEPGSHDEDSDDEFHEEDDEDHKMGDNSIDESNPKDKSPRPAKKTTAERPEPQESTAERREPIKEPTPTPPPPPPAPKRRGRPPRDKSLAGTKHSRDNQNDSDSEVEWPRYEGGAEALRVDPLYVLHVSLWSEDGTEVRSMIATPGQTDPPKLTRILMGAVVVSPILLNDEHGNPGWYFSFPDLSIRTEGTYTLKFSLMRFASFDFDDRGGSHASTLIAEEISKPFSVYSAKKFPGMTESTELSKAFAKQGLKIPIRNDLRVRKSIEKE</sequence>
<accession>A0A9P6MQA4</accession>
<feature type="region of interest" description="Disordered" evidence="6">
    <location>
        <begin position="1"/>
        <end position="64"/>
    </location>
</feature>
<feature type="compositionally biased region" description="Basic and acidic residues" evidence="6">
    <location>
        <begin position="157"/>
        <end position="172"/>
    </location>
</feature>
<dbReference type="OrthoDB" id="5599552at2759"/>
<dbReference type="PANTHER" id="PTHR33572:SF17">
    <property type="entry name" value="SEXUAL DEVELOPMENT REGULATOR VELC"/>
    <property type="match status" value="1"/>
</dbReference>
<dbReference type="Pfam" id="PF11754">
    <property type="entry name" value="Velvet"/>
    <property type="match status" value="1"/>
</dbReference>
<dbReference type="GO" id="GO:0005634">
    <property type="term" value="C:nucleus"/>
    <property type="evidence" value="ECO:0007669"/>
    <property type="project" value="UniProtKB-SubCell"/>
</dbReference>
<feature type="compositionally biased region" description="Basic and acidic residues" evidence="6">
    <location>
        <begin position="217"/>
        <end position="249"/>
    </location>
</feature>
<name>A0A9P6MQA4_9FUNG</name>
<feature type="compositionally biased region" description="Pro residues" evidence="6">
    <location>
        <begin position="250"/>
        <end position="261"/>
    </location>
</feature>
<dbReference type="Gene3D" id="2.60.40.3960">
    <property type="entry name" value="Velvet domain"/>
    <property type="match status" value="2"/>
</dbReference>
<feature type="compositionally biased region" description="Basic and acidic residues" evidence="6">
    <location>
        <begin position="36"/>
        <end position="45"/>
    </location>
</feature>
<dbReference type="Proteomes" id="UP000703661">
    <property type="component" value="Unassembled WGS sequence"/>
</dbReference>
<evidence type="ECO:0000256" key="3">
    <source>
        <dbReference type="ARBA" id="ARBA00023015"/>
    </source>
</evidence>
<feature type="region of interest" description="Disordered" evidence="6">
    <location>
        <begin position="76"/>
        <end position="292"/>
    </location>
</feature>
<evidence type="ECO:0000313" key="8">
    <source>
        <dbReference type="EMBL" id="KAG0009770.1"/>
    </source>
</evidence>
<evidence type="ECO:0000256" key="4">
    <source>
        <dbReference type="ARBA" id="ARBA00023163"/>
    </source>
</evidence>
<keyword evidence="3" id="KW-0805">Transcription regulation</keyword>
<feature type="compositionally biased region" description="Low complexity" evidence="6">
    <location>
        <begin position="140"/>
        <end position="156"/>
    </location>
</feature>